<evidence type="ECO:0000256" key="2">
    <source>
        <dbReference type="ARBA" id="ARBA00022723"/>
    </source>
</evidence>
<protein>
    <submittedName>
        <fullName evidence="6">Molybdopterin-binding oxidoreductase</fullName>
    </submittedName>
</protein>
<dbReference type="Pfam" id="PF01568">
    <property type="entry name" value="Molydop_binding"/>
    <property type="match status" value="1"/>
</dbReference>
<dbReference type="Gene3D" id="2.20.25.90">
    <property type="entry name" value="ADC-like domains"/>
    <property type="match status" value="1"/>
</dbReference>
<dbReference type="InterPro" id="IPR006656">
    <property type="entry name" value="Mopterin_OxRdtase"/>
</dbReference>
<dbReference type="GO" id="GO:0043546">
    <property type="term" value="F:molybdopterin cofactor binding"/>
    <property type="evidence" value="ECO:0007669"/>
    <property type="project" value="InterPro"/>
</dbReference>
<evidence type="ECO:0000313" key="7">
    <source>
        <dbReference type="Proteomes" id="UP000007073"/>
    </source>
</evidence>
<dbReference type="GO" id="GO:0046872">
    <property type="term" value="F:metal ion binding"/>
    <property type="evidence" value="ECO:0007669"/>
    <property type="project" value="UniProtKB-KW"/>
</dbReference>
<accession>Q39TH0</accession>
<dbReference type="HOGENOM" id="CLU_000422_13_3_7"/>
<keyword evidence="4" id="KW-0411">Iron-sulfur</keyword>
<dbReference type="SUPFAM" id="SSF53706">
    <property type="entry name" value="Formate dehydrogenase/DMSO reductase, domains 1-3"/>
    <property type="match status" value="1"/>
</dbReference>
<dbReference type="Pfam" id="PF00384">
    <property type="entry name" value="Molybdopterin"/>
    <property type="match status" value="1"/>
</dbReference>
<dbReference type="GO" id="GO:0016491">
    <property type="term" value="F:oxidoreductase activity"/>
    <property type="evidence" value="ECO:0007669"/>
    <property type="project" value="InterPro"/>
</dbReference>
<dbReference type="InterPro" id="IPR006963">
    <property type="entry name" value="Mopterin_OxRdtase_4Fe-4S_dom"/>
</dbReference>
<evidence type="ECO:0000256" key="3">
    <source>
        <dbReference type="ARBA" id="ARBA00023004"/>
    </source>
</evidence>
<dbReference type="eggNOG" id="COG0243">
    <property type="taxonomic scope" value="Bacteria"/>
</dbReference>
<keyword evidence="7" id="KW-1185">Reference proteome</keyword>
<dbReference type="Gene3D" id="2.40.40.20">
    <property type="match status" value="1"/>
</dbReference>
<dbReference type="CDD" id="cd02781">
    <property type="entry name" value="MopB_CT_Acetylene-hydratase"/>
    <property type="match status" value="1"/>
</dbReference>
<reference evidence="6 7" key="2">
    <citation type="journal article" date="2009" name="BMC Microbiol.">
        <title>The genome sequence of Geobacter metallireducens: features of metabolism, physiology and regulation common and dissimilar to Geobacter sulfurreducens.</title>
        <authorList>
            <person name="Aklujkar M."/>
            <person name="Krushkal J."/>
            <person name="DiBartolo G."/>
            <person name="Lapidus A."/>
            <person name="Land M.L."/>
            <person name="Lovley D.R."/>
        </authorList>
    </citation>
    <scope>NUCLEOTIDE SEQUENCE [LARGE SCALE GENOMIC DNA]</scope>
    <source>
        <strain evidence="7">ATCC 53774 / DSM 7210 / GS-15</strain>
    </source>
</reference>
<evidence type="ECO:0000256" key="4">
    <source>
        <dbReference type="ARBA" id="ARBA00023014"/>
    </source>
</evidence>
<dbReference type="KEGG" id="gme:Gmet_2227"/>
<dbReference type="InterPro" id="IPR034660">
    <property type="entry name" value="DinB/YfiT-like"/>
</dbReference>
<comment type="similarity">
    <text evidence="1">Belongs to the prokaryotic molybdopterin-containing oxidoreductase family.</text>
</comment>
<dbReference type="EMBL" id="CP000148">
    <property type="protein sequence ID" value="ABB32454.1"/>
    <property type="molecule type" value="Genomic_DNA"/>
</dbReference>
<dbReference type="InterPro" id="IPR050612">
    <property type="entry name" value="Prok_Mopterin_Oxidored"/>
</dbReference>
<gene>
    <name evidence="6" type="ordered locus">Gmet_2227</name>
</gene>
<dbReference type="AlphaFoldDB" id="Q39TH0"/>
<sequence length="891" mass="98789">MTESNSCTKRTFCTICPQHCGVLVTVKDGRPVAVKGDPTSPIGSGSLCVKGPRVLDLHEHPGRLNYPLKRIGARGEMKWEQISWEQALDEIAAKLSSLRDQFGPEMLATLGGTHKGPGDWSSWRFCNLFGTPNFVNQGRNCGVGHILAESSVYGYDTMYAAVHPGKTMLALIWGSNPAESGTTVMERLIQGKKQGMKIVVVDPRKTRVAEIADIWVPVRPRTDGALALGIAHVMLREGLYDREFVAAYCQGFDEAREVIEQYPPERVAAICGIPVEMIEEVARLYGTVRPARLVPGVALVQAGQGASRTATLVRAILVAISGNLDVLGGDPLAMKYDEGQFAWLDNIHWDALVHHPLRTRDTLGSAEFPIIGVEAYKRFRETQARLHPKGHNAAAYMLFANQNAIYRAVLAEEPYPVKAVIVQNGEPLLSMGGARAAHDAFTSPNLDLLVTMDLFMTPTAQLSDYVLPAAHYLERPDISMHWGLTHLFVCGEQAVEPLFERRNDYELWKGLGKRLGQEDRWPADLEGMLNLFLAPSGRSFAQWTKEERNYQAPRLMHKKHEQQGFATPSGKVELLPTMFERAGIEALPVYEGPPYSTPEVDDPALYPYHMIAGNRTRYFMGSNLHQIEALRKHCPDPPVWIHPETAARHGINDGEWVIIERPEGRIRQKALLTDKIRPDTVQPEGYWWYPEREPGEPGLSGLWEANANAITPTDIGLCSFAGDQPLRGGRCRIAPAGHPALGRADILAGLQALADDLERLVGHLDSGFLERLGSDSRFALWSSLVEISRTGAQSREWLRNVSGVMVADGNVATFRPEETLAVQLLDKLIDDKRALCQEMLQLVAGLSQESLAQCCRHPDLGEGTVESLLWSHMRHEANQSEKIRQLLTGMR</sequence>
<dbReference type="PANTHER" id="PTHR43742">
    <property type="entry name" value="TRIMETHYLAMINE-N-OXIDE REDUCTASE"/>
    <property type="match status" value="1"/>
</dbReference>
<dbReference type="Gene3D" id="3.40.50.740">
    <property type="match status" value="1"/>
</dbReference>
<evidence type="ECO:0000259" key="5">
    <source>
        <dbReference type="PROSITE" id="PS51669"/>
    </source>
</evidence>
<dbReference type="GO" id="GO:0051536">
    <property type="term" value="F:iron-sulfur cluster binding"/>
    <property type="evidence" value="ECO:0007669"/>
    <property type="project" value="UniProtKB-KW"/>
</dbReference>
<dbReference type="SMART" id="SM00926">
    <property type="entry name" value="Molybdop_Fe4S4"/>
    <property type="match status" value="1"/>
</dbReference>
<keyword evidence="2" id="KW-0479">Metal-binding</keyword>
<feature type="domain" description="4Fe-4S Mo/W bis-MGD-type" evidence="5">
    <location>
        <begin position="6"/>
        <end position="62"/>
    </location>
</feature>
<dbReference type="Gene3D" id="1.20.120.450">
    <property type="entry name" value="dinb family like domain"/>
    <property type="match status" value="1"/>
</dbReference>
<dbReference type="GO" id="GO:0018818">
    <property type="term" value="F:acetylene hydratase activity"/>
    <property type="evidence" value="ECO:0007669"/>
    <property type="project" value="InterPro"/>
</dbReference>
<dbReference type="SUPFAM" id="SSF50692">
    <property type="entry name" value="ADC-like"/>
    <property type="match status" value="1"/>
</dbReference>
<dbReference type="Gene3D" id="3.40.228.10">
    <property type="entry name" value="Dimethylsulfoxide Reductase, domain 2"/>
    <property type="match status" value="1"/>
</dbReference>
<dbReference type="STRING" id="269799.Gmet_2227"/>
<proteinExistence type="inferred from homology"/>
<dbReference type="Proteomes" id="UP000007073">
    <property type="component" value="Chromosome"/>
</dbReference>
<reference evidence="6 7" key="1">
    <citation type="submission" date="2005-10" db="EMBL/GenBank/DDBJ databases">
        <title>Complete sequence of Geobacter metallireducens GS-15.</title>
        <authorList>
            <consortium name="US DOE Joint Genome Institute"/>
            <person name="Copeland A."/>
            <person name="Lucas S."/>
            <person name="Lapidus A."/>
            <person name="Barry K."/>
            <person name="Detter J.C."/>
            <person name="Glavina T."/>
            <person name="Hammon N."/>
            <person name="Israni S."/>
            <person name="Pitluck S."/>
            <person name="Di Bartolo G."/>
            <person name="Chain P."/>
            <person name="Schmutz J."/>
            <person name="Larimer F."/>
            <person name="Land M."/>
            <person name="Kyrpides N."/>
            <person name="Ivanova N."/>
            <person name="Richardson P."/>
        </authorList>
    </citation>
    <scope>NUCLEOTIDE SEQUENCE [LARGE SCALE GENOMIC DNA]</scope>
    <source>
        <strain evidence="7">ATCC 53774 / DSM 7210 / GS-15</strain>
    </source>
</reference>
<organism evidence="6 7">
    <name type="scientific">Geobacter metallireducens (strain ATCC 53774 / DSM 7210 / GS-15)</name>
    <dbReference type="NCBI Taxonomy" id="269799"/>
    <lineage>
        <taxon>Bacteria</taxon>
        <taxon>Pseudomonadati</taxon>
        <taxon>Thermodesulfobacteriota</taxon>
        <taxon>Desulfuromonadia</taxon>
        <taxon>Geobacterales</taxon>
        <taxon>Geobacteraceae</taxon>
        <taxon>Geobacter</taxon>
    </lineage>
</organism>
<name>Q39TH0_GEOMG</name>
<keyword evidence="3" id="KW-0408">Iron</keyword>
<dbReference type="InterPro" id="IPR009010">
    <property type="entry name" value="Asp_de-COase-like_dom_sf"/>
</dbReference>
<evidence type="ECO:0000256" key="1">
    <source>
        <dbReference type="ARBA" id="ARBA00010312"/>
    </source>
</evidence>
<dbReference type="Pfam" id="PF04879">
    <property type="entry name" value="Molybdop_Fe4S4"/>
    <property type="match status" value="1"/>
</dbReference>
<evidence type="ECO:0000313" key="6">
    <source>
        <dbReference type="EMBL" id="ABB32454.1"/>
    </source>
</evidence>
<dbReference type="InterPro" id="IPR037949">
    <property type="entry name" value="MopB_CT_Acetylene-hydratase"/>
</dbReference>
<dbReference type="PROSITE" id="PS51669">
    <property type="entry name" value="4FE4S_MOW_BIS_MGD"/>
    <property type="match status" value="1"/>
</dbReference>
<dbReference type="InterPro" id="IPR006657">
    <property type="entry name" value="MoPterin_dinucl-bd_dom"/>
</dbReference>